<sequence length="105" mass="11740">MFPPAREPTPFRLKQLVEDMYGSVTARTDWSKPFTLGHEGTQSVHTDTCNTNTGSSSNQDTDDESTFIMDEDQTSDQNLKPRRPLRLPRGRVENYAVPAAALISP</sequence>
<reference evidence="2 3" key="1">
    <citation type="submission" date="2019-05" db="EMBL/GenBank/DDBJ databases">
        <title>Another draft genome of Portunus trituberculatus and its Hox gene families provides insights of decapod evolution.</title>
        <authorList>
            <person name="Jeong J.-H."/>
            <person name="Song I."/>
            <person name="Kim S."/>
            <person name="Choi T."/>
            <person name="Kim D."/>
            <person name="Ryu S."/>
            <person name="Kim W."/>
        </authorList>
    </citation>
    <scope>NUCLEOTIDE SEQUENCE [LARGE SCALE GENOMIC DNA]</scope>
    <source>
        <tissue evidence="2">Muscle</tissue>
    </source>
</reference>
<feature type="compositionally biased region" description="Acidic residues" evidence="1">
    <location>
        <begin position="60"/>
        <end position="74"/>
    </location>
</feature>
<feature type="compositionally biased region" description="Polar residues" evidence="1">
    <location>
        <begin position="40"/>
        <end position="59"/>
    </location>
</feature>
<dbReference type="Proteomes" id="UP000324222">
    <property type="component" value="Unassembled WGS sequence"/>
</dbReference>
<dbReference type="AlphaFoldDB" id="A0A5B7DN77"/>
<protein>
    <submittedName>
        <fullName evidence="2">Uncharacterized protein</fullName>
    </submittedName>
</protein>
<comment type="caution">
    <text evidence="2">The sequence shown here is derived from an EMBL/GenBank/DDBJ whole genome shotgun (WGS) entry which is preliminary data.</text>
</comment>
<organism evidence="2 3">
    <name type="scientific">Portunus trituberculatus</name>
    <name type="common">Swimming crab</name>
    <name type="synonym">Neptunus trituberculatus</name>
    <dbReference type="NCBI Taxonomy" id="210409"/>
    <lineage>
        <taxon>Eukaryota</taxon>
        <taxon>Metazoa</taxon>
        <taxon>Ecdysozoa</taxon>
        <taxon>Arthropoda</taxon>
        <taxon>Crustacea</taxon>
        <taxon>Multicrustacea</taxon>
        <taxon>Malacostraca</taxon>
        <taxon>Eumalacostraca</taxon>
        <taxon>Eucarida</taxon>
        <taxon>Decapoda</taxon>
        <taxon>Pleocyemata</taxon>
        <taxon>Brachyura</taxon>
        <taxon>Eubrachyura</taxon>
        <taxon>Portunoidea</taxon>
        <taxon>Portunidae</taxon>
        <taxon>Portuninae</taxon>
        <taxon>Portunus</taxon>
    </lineage>
</organism>
<keyword evidence="3" id="KW-1185">Reference proteome</keyword>
<evidence type="ECO:0000256" key="1">
    <source>
        <dbReference type="SAM" id="MobiDB-lite"/>
    </source>
</evidence>
<name>A0A5B7DN77_PORTR</name>
<accession>A0A5B7DN77</accession>
<evidence type="ECO:0000313" key="2">
    <source>
        <dbReference type="EMBL" id="MPC22635.1"/>
    </source>
</evidence>
<gene>
    <name evidence="2" type="ORF">E2C01_015655</name>
</gene>
<evidence type="ECO:0000313" key="3">
    <source>
        <dbReference type="Proteomes" id="UP000324222"/>
    </source>
</evidence>
<proteinExistence type="predicted"/>
<dbReference type="EMBL" id="VSRR010001108">
    <property type="protein sequence ID" value="MPC22635.1"/>
    <property type="molecule type" value="Genomic_DNA"/>
</dbReference>
<feature type="region of interest" description="Disordered" evidence="1">
    <location>
        <begin position="30"/>
        <end position="87"/>
    </location>
</feature>